<dbReference type="Gene3D" id="3.40.50.1820">
    <property type="entry name" value="alpha/beta hydrolase"/>
    <property type="match status" value="1"/>
</dbReference>
<sequence>MNPICINNYCFDRIHLWVQYDKDRHGFTELAIEIFYPADRKARGLVMFNHGFLIGDDIFFLPKKLLCMFLNNGCPLFAKNPSSYYNYTSAIVPHHWAYACVTACHKENAAMPWTDFGGNPRVGQEAYIAASYLVRYGATNMFYRESSVEASRFMDTNRVVFAGHSVGGAHAQAAACGFGNLRDIGRATGVEFDPVVYDREILPYRTEPLSDWSRELRADPVGLLQLSPVDMTQKALNFGMAPYRHALSTMPLPDIMITGECDCATRSSSNPPSWSPDSGDETQFRQLAPEGSGSWAVVANVLDGSHCGYLTGKNMLCRQADTSSCGLCGPGQGYQAAGNEMEFTKALLDRFLASFPAETGGIGPGRSEWLNSEVVRWLDTSSPGGHVSLMSYAPGRYIDYDSPGK</sequence>
<gene>
    <name evidence="1" type="ORF">ENN50_09495</name>
</gene>
<dbReference type="SUPFAM" id="SSF53474">
    <property type="entry name" value="alpha/beta-Hydrolases"/>
    <property type="match status" value="1"/>
</dbReference>
<dbReference type="EMBL" id="DSBW01000214">
    <property type="protein sequence ID" value="HED31889.1"/>
    <property type="molecule type" value="Genomic_DNA"/>
</dbReference>
<name>A0A831SSR0_PROAE</name>
<comment type="caution">
    <text evidence="1">The sequence shown here is derived from an EMBL/GenBank/DDBJ whole genome shotgun (WGS) entry which is preliminary data.</text>
</comment>
<evidence type="ECO:0000313" key="1">
    <source>
        <dbReference type="EMBL" id="HED31889.1"/>
    </source>
</evidence>
<proteinExistence type="predicted"/>
<accession>A0A831SSR0</accession>
<dbReference type="InterPro" id="IPR029058">
    <property type="entry name" value="AB_hydrolase_fold"/>
</dbReference>
<protein>
    <submittedName>
        <fullName evidence="1">Uncharacterized protein</fullName>
    </submittedName>
</protein>
<dbReference type="AlphaFoldDB" id="A0A831SSR0"/>
<dbReference type="Proteomes" id="UP000886335">
    <property type="component" value="Unassembled WGS sequence"/>
</dbReference>
<organism evidence="1">
    <name type="scientific">Prosthecochloris aestuarii</name>
    <dbReference type="NCBI Taxonomy" id="1102"/>
    <lineage>
        <taxon>Bacteria</taxon>
        <taxon>Pseudomonadati</taxon>
        <taxon>Chlorobiota</taxon>
        <taxon>Chlorobiia</taxon>
        <taxon>Chlorobiales</taxon>
        <taxon>Chlorobiaceae</taxon>
        <taxon>Prosthecochloris</taxon>
    </lineage>
</organism>
<reference evidence="1" key="1">
    <citation type="journal article" date="2020" name="mSystems">
        <title>Genome- and Community-Level Interaction Insights into Carbon Utilization and Element Cycling Functions of Hydrothermarchaeota in Hydrothermal Sediment.</title>
        <authorList>
            <person name="Zhou Z."/>
            <person name="Liu Y."/>
            <person name="Xu W."/>
            <person name="Pan J."/>
            <person name="Luo Z.H."/>
            <person name="Li M."/>
        </authorList>
    </citation>
    <scope>NUCLEOTIDE SEQUENCE [LARGE SCALE GENOMIC DNA]</scope>
    <source>
        <strain evidence="1">SpSt-1181</strain>
    </source>
</reference>